<accession>A0A9E7FIH9</accession>
<dbReference type="OrthoDB" id="784420at2759"/>
<organism evidence="8 9">
    <name type="scientific">Musa troglodytarum</name>
    <name type="common">fe'i banana</name>
    <dbReference type="NCBI Taxonomy" id="320322"/>
    <lineage>
        <taxon>Eukaryota</taxon>
        <taxon>Viridiplantae</taxon>
        <taxon>Streptophyta</taxon>
        <taxon>Embryophyta</taxon>
        <taxon>Tracheophyta</taxon>
        <taxon>Spermatophyta</taxon>
        <taxon>Magnoliopsida</taxon>
        <taxon>Liliopsida</taxon>
        <taxon>Zingiberales</taxon>
        <taxon>Musaceae</taxon>
        <taxon>Musa</taxon>
    </lineage>
</organism>
<dbReference type="GO" id="GO:0005886">
    <property type="term" value="C:plasma membrane"/>
    <property type="evidence" value="ECO:0007669"/>
    <property type="project" value="UniProtKB-SubCell"/>
</dbReference>
<proteinExistence type="inferred from homology"/>
<evidence type="ECO:0000313" key="8">
    <source>
        <dbReference type="EMBL" id="URD95726.1"/>
    </source>
</evidence>
<dbReference type="GO" id="GO:0048367">
    <property type="term" value="P:shoot system development"/>
    <property type="evidence" value="ECO:0007669"/>
    <property type="project" value="UniProtKB-ARBA"/>
</dbReference>
<dbReference type="EMBL" id="CP097506">
    <property type="protein sequence ID" value="URD95726.1"/>
    <property type="molecule type" value="Genomic_DNA"/>
</dbReference>
<dbReference type="InterPro" id="IPR012552">
    <property type="entry name" value="DVL"/>
</dbReference>
<gene>
    <name evidence="8" type="ORF">MUK42_35783</name>
</gene>
<evidence type="ECO:0000256" key="4">
    <source>
        <dbReference type="ARBA" id="ARBA00022692"/>
    </source>
</evidence>
<dbReference type="Proteomes" id="UP001055439">
    <property type="component" value="Chromosome 4"/>
</dbReference>
<evidence type="ECO:0000256" key="5">
    <source>
        <dbReference type="ARBA" id="ARBA00022989"/>
    </source>
</evidence>
<evidence type="ECO:0000313" key="9">
    <source>
        <dbReference type="Proteomes" id="UP001055439"/>
    </source>
</evidence>
<keyword evidence="9" id="KW-1185">Reference proteome</keyword>
<dbReference type="PANTHER" id="PTHR33102">
    <property type="entry name" value="DVL19-RELATED-RELATED"/>
    <property type="match status" value="1"/>
</dbReference>
<name>A0A9E7FIH9_9LILI</name>
<comment type="subcellular location">
    <subcellularLocation>
        <location evidence="1">Cell membrane</location>
        <topology evidence="1">Single-pass membrane protein</topology>
    </subcellularLocation>
</comment>
<sequence length="137" mass="15812">MCPHLVCQTRQCGAIKAPGPIHVPNHHLIADCDQLHPMPPPSIMRRPLWWKESSSHVLPGARALTSPQPKSSHAPIEAVDRERERKQHLLGMMAKREGSLPCRSFTRRCRLLVREQRARFYILRRCVAMLVCWNDPR</sequence>
<keyword evidence="2" id="KW-0217">Developmental protein</keyword>
<evidence type="ECO:0000256" key="7">
    <source>
        <dbReference type="ARBA" id="ARBA00024340"/>
    </source>
</evidence>
<reference evidence="8" key="1">
    <citation type="submission" date="2022-05" db="EMBL/GenBank/DDBJ databases">
        <title>The Musa troglodytarum L. genome provides insights into the mechanism of non-climacteric behaviour and enrichment of carotenoids.</title>
        <authorList>
            <person name="Wang J."/>
        </authorList>
    </citation>
    <scope>NUCLEOTIDE SEQUENCE</scope>
    <source>
        <tissue evidence="8">Leaf</tissue>
    </source>
</reference>
<comment type="similarity">
    <text evidence="7">Belongs to the DVL/RTFL small polypeptides family.</text>
</comment>
<dbReference type="GO" id="GO:0008285">
    <property type="term" value="P:negative regulation of cell population proliferation"/>
    <property type="evidence" value="ECO:0007669"/>
    <property type="project" value="InterPro"/>
</dbReference>
<keyword evidence="5" id="KW-1133">Transmembrane helix</keyword>
<keyword evidence="4" id="KW-0812">Transmembrane</keyword>
<dbReference type="Pfam" id="PF08137">
    <property type="entry name" value="DVL"/>
    <property type="match status" value="1"/>
</dbReference>
<keyword evidence="6" id="KW-0472">Membrane</keyword>
<dbReference type="InterPro" id="IPR051525">
    <property type="entry name" value="DVL_RTFL_regulatory"/>
</dbReference>
<evidence type="ECO:0000256" key="2">
    <source>
        <dbReference type="ARBA" id="ARBA00022473"/>
    </source>
</evidence>
<keyword evidence="3" id="KW-1003">Cell membrane</keyword>
<dbReference type="AlphaFoldDB" id="A0A9E7FIH9"/>
<evidence type="ECO:0000256" key="6">
    <source>
        <dbReference type="ARBA" id="ARBA00023136"/>
    </source>
</evidence>
<evidence type="ECO:0000256" key="1">
    <source>
        <dbReference type="ARBA" id="ARBA00004162"/>
    </source>
</evidence>
<protein>
    <submittedName>
        <fullName evidence="8">DVL family</fullName>
    </submittedName>
</protein>
<evidence type="ECO:0000256" key="3">
    <source>
        <dbReference type="ARBA" id="ARBA00022475"/>
    </source>
</evidence>